<reference evidence="10" key="1">
    <citation type="submission" date="2010-04" db="EMBL/GenBank/DDBJ databases">
        <authorList>
            <person name="Reid K.E."/>
            <person name="Liao N."/>
            <person name="Chan S."/>
            <person name="Docking R."/>
            <person name="Taylor G."/>
            <person name="Moore R."/>
            <person name="Mayo M."/>
            <person name="Munro S."/>
            <person name="King J."/>
            <person name="Yanchuk A."/>
            <person name="Holt R."/>
            <person name="Jones S."/>
            <person name="Marra M."/>
            <person name="Ritland C.E."/>
            <person name="Ritland K."/>
            <person name="Bohlmann J."/>
        </authorList>
    </citation>
    <scope>NUCLEOTIDE SEQUENCE</scope>
    <source>
        <tissue evidence="10">Buds collected with no treatment. Collection October 2007</tissue>
    </source>
</reference>
<feature type="domain" description="Protein kinase" evidence="9">
    <location>
        <begin position="52"/>
        <end position="315"/>
    </location>
</feature>
<evidence type="ECO:0000256" key="8">
    <source>
        <dbReference type="ARBA" id="ARBA00048679"/>
    </source>
</evidence>
<comment type="catalytic activity">
    <reaction evidence="8">
        <text>L-seryl-[protein] + ATP = O-phospho-L-seryl-[protein] + ADP + H(+)</text>
        <dbReference type="Rhea" id="RHEA:17989"/>
        <dbReference type="Rhea" id="RHEA-COMP:9863"/>
        <dbReference type="Rhea" id="RHEA-COMP:11604"/>
        <dbReference type="ChEBI" id="CHEBI:15378"/>
        <dbReference type="ChEBI" id="CHEBI:29999"/>
        <dbReference type="ChEBI" id="CHEBI:30616"/>
        <dbReference type="ChEBI" id="CHEBI:83421"/>
        <dbReference type="ChEBI" id="CHEBI:456216"/>
        <dbReference type="EC" id="2.7.11.1"/>
    </reaction>
</comment>
<dbReference type="GO" id="GO:0004674">
    <property type="term" value="F:protein serine/threonine kinase activity"/>
    <property type="evidence" value="ECO:0007669"/>
    <property type="project" value="UniProtKB-KW"/>
</dbReference>
<dbReference type="PROSITE" id="PS50011">
    <property type="entry name" value="PROTEIN_KINASE_DOM"/>
    <property type="match status" value="1"/>
</dbReference>
<evidence type="ECO:0000256" key="7">
    <source>
        <dbReference type="ARBA" id="ARBA00047899"/>
    </source>
</evidence>
<evidence type="ECO:0000256" key="6">
    <source>
        <dbReference type="ARBA" id="ARBA00022840"/>
    </source>
</evidence>
<dbReference type="EMBL" id="BT122777">
    <property type="protein sequence ID" value="ADE76131.1"/>
    <property type="molecule type" value="mRNA"/>
</dbReference>
<evidence type="ECO:0000256" key="4">
    <source>
        <dbReference type="ARBA" id="ARBA00022741"/>
    </source>
</evidence>
<dbReference type="Pfam" id="PF07714">
    <property type="entry name" value="PK_Tyr_Ser-Thr"/>
    <property type="match status" value="1"/>
</dbReference>
<dbReference type="GO" id="GO:0005524">
    <property type="term" value="F:ATP binding"/>
    <property type="evidence" value="ECO:0007669"/>
    <property type="project" value="UniProtKB-KW"/>
</dbReference>
<dbReference type="InterPro" id="IPR001245">
    <property type="entry name" value="Ser-Thr/Tyr_kinase_cat_dom"/>
</dbReference>
<name>D5A9B2_PICSI</name>
<dbReference type="InterPro" id="IPR000719">
    <property type="entry name" value="Prot_kinase_dom"/>
</dbReference>
<evidence type="ECO:0000256" key="5">
    <source>
        <dbReference type="ARBA" id="ARBA00022777"/>
    </source>
</evidence>
<organism evidence="10">
    <name type="scientific">Picea sitchensis</name>
    <name type="common">Sitka spruce</name>
    <name type="synonym">Pinus sitchensis</name>
    <dbReference type="NCBI Taxonomy" id="3332"/>
    <lineage>
        <taxon>Eukaryota</taxon>
        <taxon>Viridiplantae</taxon>
        <taxon>Streptophyta</taxon>
        <taxon>Embryophyta</taxon>
        <taxon>Tracheophyta</taxon>
        <taxon>Spermatophyta</taxon>
        <taxon>Pinopsida</taxon>
        <taxon>Pinidae</taxon>
        <taxon>Conifers I</taxon>
        <taxon>Pinales</taxon>
        <taxon>Pinaceae</taxon>
        <taxon>Picea</taxon>
    </lineage>
</organism>
<keyword evidence="3" id="KW-0808">Transferase</keyword>
<dbReference type="OMA" id="EAMWRIV"/>
<dbReference type="FunFam" id="3.30.200.20:FF:000162">
    <property type="entry name" value="Adenine nucleotide alpha hydrolase-like domain kinase"/>
    <property type="match status" value="1"/>
</dbReference>
<keyword evidence="6" id="KW-0067">ATP-binding</keyword>
<accession>D5A9B2</accession>
<dbReference type="AlphaFoldDB" id="D5A9B2"/>
<evidence type="ECO:0000256" key="2">
    <source>
        <dbReference type="ARBA" id="ARBA00022527"/>
    </source>
</evidence>
<dbReference type="SUPFAM" id="SSF56112">
    <property type="entry name" value="Protein kinase-like (PK-like)"/>
    <property type="match status" value="1"/>
</dbReference>
<evidence type="ECO:0000256" key="3">
    <source>
        <dbReference type="ARBA" id="ARBA00022679"/>
    </source>
</evidence>
<dbReference type="PANTHER" id="PTHR47989">
    <property type="entry name" value="OS01G0750732 PROTEIN"/>
    <property type="match status" value="1"/>
</dbReference>
<dbReference type="FunFam" id="1.10.510.10:FF:001023">
    <property type="entry name" value="Os07g0541700 protein"/>
    <property type="match status" value="1"/>
</dbReference>
<dbReference type="InterPro" id="IPR011009">
    <property type="entry name" value="Kinase-like_dom_sf"/>
</dbReference>
<evidence type="ECO:0000256" key="1">
    <source>
        <dbReference type="ARBA" id="ARBA00012513"/>
    </source>
</evidence>
<proteinExistence type="evidence at transcript level"/>
<keyword evidence="5" id="KW-0418">Kinase</keyword>
<keyword evidence="4" id="KW-0547">Nucleotide-binding</keyword>
<evidence type="ECO:0000259" key="9">
    <source>
        <dbReference type="PROSITE" id="PS50011"/>
    </source>
</evidence>
<dbReference type="Gene3D" id="3.30.200.20">
    <property type="entry name" value="Phosphorylase Kinase, domain 1"/>
    <property type="match status" value="1"/>
</dbReference>
<dbReference type="EC" id="2.7.11.1" evidence="1"/>
<sequence length="338" mass="37726">MRRIRGFGNLRLGFYASKRKKRARSPDDVCVLNIKCPRRFSSEELRRVTNDFSNTNVIGIGGCGRVYKAMLDDGQVVAIKRGEQGSMLWKVGFRSEIELLSRFHHNNVLDLIGFCVERGERMLVYNYIPNGSVNDILLGKKEIQLDWGSRVRIALGSARALEYLHYDVNPRVIHRNIKSTNILVDDYLTAKVAHFDLAKILPYGGDSQVISTQIAGTLGYLDPEYLSTGQLSLNSDVYSFGVLLLELITARPAREATGGLLVTVVKTSLETWGISVLKEELMDPFLKDSLLTCVQELGSQRPSMSDAVKELEAILAATETGNLPHSPSNYSNDIENDR</sequence>
<protein>
    <recommendedName>
        <fullName evidence="1">non-specific serine/threonine protein kinase</fullName>
        <ecNumber evidence="1">2.7.11.1</ecNumber>
    </recommendedName>
</protein>
<comment type="catalytic activity">
    <reaction evidence="7">
        <text>L-threonyl-[protein] + ATP = O-phospho-L-threonyl-[protein] + ADP + H(+)</text>
        <dbReference type="Rhea" id="RHEA:46608"/>
        <dbReference type="Rhea" id="RHEA-COMP:11060"/>
        <dbReference type="Rhea" id="RHEA-COMP:11605"/>
        <dbReference type="ChEBI" id="CHEBI:15378"/>
        <dbReference type="ChEBI" id="CHEBI:30013"/>
        <dbReference type="ChEBI" id="CHEBI:30616"/>
        <dbReference type="ChEBI" id="CHEBI:61977"/>
        <dbReference type="ChEBI" id="CHEBI:456216"/>
        <dbReference type="EC" id="2.7.11.1"/>
    </reaction>
</comment>
<dbReference type="Gene3D" id="1.10.510.10">
    <property type="entry name" value="Transferase(Phosphotransferase) domain 1"/>
    <property type="match status" value="1"/>
</dbReference>
<evidence type="ECO:0000313" key="10">
    <source>
        <dbReference type="EMBL" id="ADE76131.1"/>
    </source>
</evidence>
<dbReference type="PANTHER" id="PTHR47989:SF47">
    <property type="entry name" value="SERINE_THREONINE-PROTEIN KINASE PBL28-RELATED"/>
    <property type="match status" value="1"/>
</dbReference>
<dbReference type="PIRSF" id="PIRSF000654">
    <property type="entry name" value="Integrin-linked_kinase"/>
    <property type="match status" value="1"/>
</dbReference>
<keyword evidence="2" id="KW-0723">Serine/threonine-protein kinase</keyword>